<proteinExistence type="predicted"/>
<comment type="caution">
    <text evidence="1">The sequence shown here is derived from an EMBL/GenBank/DDBJ whole genome shotgun (WGS) entry which is preliminary data.</text>
</comment>
<sequence length="28" mass="3250">MYVEAVFLLVIVEDPKHFGQKLDTCQLL</sequence>
<dbReference type="Proteomes" id="UP000029867">
    <property type="component" value="Unassembled WGS sequence"/>
</dbReference>
<organism evidence="1 2">
    <name type="scientific">Pichia kudriavzevii</name>
    <name type="common">Yeast</name>
    <name type="synonym">Issatchenkia orientalis</name>
    <dbReference type="NCBI Taxonomy" id="4909"/>
    <lineage>
        <taxon>Eukaryota</taxon>
        <taxon>Fungi</taxon>
        <taxon>Dikarya</taxon>
        <taxon>Ascomycota</taxon>
        <taxon>Saccharomycotina</taxon>
        <taxon>Pichiomycetes</taxon>
        <taxon>Pichiales</taxon>
        <taxon>Pichiaceae</taxon>
        <taxon>Pichia</taxon>
    </lineage>
</organism>
<evidence type="ECO:0000313" key="1">
    <source>
        <dbReference type="EMBL" id="KGK35289.1"/>
    </source>
</evidence>
<name>A0A099NTF4_PICKU</name>
<dbReference type="EMBL" id="JQFK01000785">
    <property type="protein sequence ID" value="KGK35289.1"/>
    <property type="molecule type" value="Genomic_DNA"/>
</dbReference>
<dbReference type="AlphaFoldDB" id="A0A099NTF4"/>
<evidence type="ECO:0000313" key="2">
    <source>
        <dbReference type="Proteomes" id="UP000029867"/>
    </source>
</evidence>
<accession>A0A099NTF4</accession>
<dbReference type="HOGENOM" id="CLU_3413124_0_0_1"/>
<protein>
    <submittedName>
        <fullName evidence="1">Uncharacterized protein</fullName>
    </submittedName>
</protein>
<gene>
    <name evidence="1" type="ORF">JL09_g5561</name>
</gene>
<reference evidence="2" key="1">
    <citation type="journal article" date="2014" name="Microb. Cell Fact.">
        <title>Exploiting Issatchenkia orientalis SD108 for succinic acid production.</title>
        <authorList>
            <person name="Xiao H."/>
            <person name="Shao Z."/>
            <person name="Jiang Y."/>
            <person name="Dole S."/>
            <person name="Zhao H."/>
        </authorList>
    </citation>
    <scope>NUCLEOTIDE SEQUENCE [LARGE SCALE GENOMIC DNA]</scope>
    <source>
        <strain evidence="2">SD108</strain>
    </source>
</reference>